<evidence type="ECO:0000256" key="1">
    <source>
        <dbReference type="ARBA" id="ARBA00022723"/>
    </source>
</evidence>
<dbReference type="PANTHER" id="PTHR23055">
    <property type="entry name" value="CALCIUM BINDING PROTEINS"/>
    <property type="match status" value="1"/>
</dbReference>
<dbReference type="PRINTS" id="PR00450">
    <property type="entry name" value="RECOVERIN"/>
</dbReference>
<dbReference type="STRING" id="1611254.A0A2G5SMD5"/>
<feature type="domain" description="EF-hand" evidence="3">
    <location>
        <begin position="141"/>
        <end position="176"/>
    </location>
</feature>
<evidence type="ECO:0000313" key="4">
    <source>
        <dbReference type="EMBL" id="PIC16092.1"/>
    </source>
</evidence>
<dbReference type="GO" id="GO:0005509">
    <property type="term" value="F:calcium ion binding"/>
    <property type="evidence" value="ECO:0007669"/>
    <property type="project" value="InterPro"/>
</dbReference>
<organism evidence="4 5">
    <name type="scientific">Caenorhabditis nigoni</name>
    <dbReference type="NCBI Taxonomy" id="1611254"/>
    <lineage>
        <taxon>Eukaryota</taxon>
        <taxon>Metazoa</taxon>
        <taxon>Ecdysozoa</taxon>
        <taxon>Nematoda</taxon>
        <taxon>Chromadorea</taxon>
        <taxon>Rhabditida</taxon>
        <taxon>Rhabditina</taxon>
        <taxon>Rhabditomorpha</taxon>
        <taxon>Rhabditoidea</taxon>
        <taxon>Rhabditidae</taxon>
        <taxon>Peloderinae</taxon>
        <taxon>Caenorhabditis</taxon>
    </lineage>
</organism>
<proteinExistence type="predicted"/>
<dbReference type="InterPro" id="IPR002048">
    <property type="entry name" value="EF_hand_dom"/>
</dbReference>
<dbReference type="Gene3D" id="1.10.238.10">
    <property type="entry name" value="EF-hand"/>
    <property type="match status" value="1"/>
</dbReference>
<keyword evidence="1" id="KW-0479">Metal-binding</keyword>
<dbReference type="InterPro" id="IPR011992">
    <property type="entry name" value="EF-hand-dom_pair"/>
</dbReference>
<name>A0A2G5SMD5_9PELO</name>
<dbReference type="SUPFAM" id="SSF47473">
    <property type="entry name" value="EF-hand"/>
    <property type="match status" value="1"/>
</dbReference>
<comment type="caution">
    <text evidence="4">The sequence shown here is derived from an EMBL/GenBank/DDBJ whole genome shotgun (WGS) entry which is preliminary data.</text>
</comment>
<evidence type="ECO:0000259" key="3">
    <source>
        <dbReference type="PROSITE" id="PS50222"/>
    </source>
</evidence>
<dbReference type="PROSITE" id="PS50222">
    <property type="entry name" value="EF_HAND_2"/>
    <property type="match status" value="1"/>
</dbReference>
<dbReference type="Proteomes" id="UP000230233">
    <property type="component" value="Chromosome X"/>
</dbReference>
<dbReference type="InterPro" id="IPR028846">
    <property type="entry name" value="Recoverin"/>
</dbReference>
<dbReference type="EMBL" id="PDUG01000006">
    <property type="protein sequence ID" value="PIC16092.1"/>
    <property type="molecule type" value="Genomic_DNA"/>
</dbReference>
<dbReference type="PANTHER" id="PTHR23055:SF167">
    <property type="entry name" value="EF-HAND DOMAIN-CONTAINING PROTEIN"/>
    <property type="match status" value="1"/>
</dbReference>
<gene>
    <name evidence="4" type="primary">Cni-ncs-7</name>
    <name evidence="4" type="synonym">Cnig_chr_X.g22819</name>
    <name evidence="4" type="ORF">B9Z55_022819</name>
</gene>
<sequence>MIGGSASCTRPLHQALIPLAVSVPPAALFISGKTGGRSEMEEELDTQPALERTRPPSIETLFEITNFSRREIQQLYRSFKELWPNGTVALEQFHTLYATVFPEGDSKAYAELVFRNIDQARNGSVTFLDFITNYSKISKGSLDERLDWIYTLYDTNRIGYIGYNEIFNVVKSMYQMVDASLKPAVLATICRQHTKVVFKNLNISIGGKINREEFMQRCRSDPEIVQSLELFGSFSTSLLRI</sequence>
<dbReference type="AlphaFoldDB" id="A0A2G5SMD5"/>
<evidence type="ECO:0000313" key="5">
    <source>
        <dbReference type="Proteomes" id="UP000230233"/>
    </source>
</evidence>
<keyword evidence="5" id="KW-1185">Reference proteome</keyword>
<protein>
    <recommendedName>
        <fullName evidence="3">EF-hand domain-containing protein</fullName>
    </recommendedName>
</protein>
<keyword evidence="2" id="KW-0677">Repeat</keyword>
<evidence type="ECO:0000256" key="2">
    <source>
        <dbReference type="ARBA" id="ARBA00022737"/>
    </source>
</evidence>
<accession>A0A2G5SMD5</accession>
<reference evidence="5" key="1">
    <citation type="submission" date="2017-10" db="EMBL/GenBank/DDBJ databases">
        <title>Rapid genome shrinkage in a self-fertile nematode reveals novel sperm competition proteins.</title>
        <authorList>
            <person name="Yin D."/>
            <person name="Schwarz E.M."/>
            <person name="Thomas C.G."/>
            <person name="Felde R.L."/>
            <person name="Korf I.F."/>
            <person name="Cutter A.D."/>
            <person name="Schartner C.M."/>
            <person name="Ralston E.J."/>
            <person name="Meyer B.J."/>
            <person name="Haag E.S."/>
        </authorList>
    </citation>
    <scope>NUCLEOTIDE SEQUENCE [LARGE SCALE GENOMIC DNA]</scope>
    <source>
        <strain evidence="5">JU1422</strain>
    </source>
</reference>
<dbReference type="OrthoDB" id="191686at2759"/>